<sequence>MLPYLSTIQRHCIASDVFFWGVFHADVEGERLLITGMDGSTNVIGWNEIMVSFGAEHTEDEEFRSVKIMHKQLLPYRPCDFLPETVERNPNRELVNGGDYEEVHFYKEAAPYGPTFYLMSVIAELFWGQSKNPRFQTPQVYAYLRGLHGHVCNWAKAVLKVLRSEIANLQKLGKSTVRKAIPIVWAPLFMHILYWNRAKIFAGSSLEDSAAWVQWQMTTKEGDITVAGLQSKFPKPLTDLDDVRARCKLPDIIPVHGSPQDGVSVRPKGPQTRVTKRKVAPNLVNNPKQQKTTPRKVIANPSSAENTSMGVVTSVAWTVEKLAEELSTDLSTIILQKYGPILEPLTDAAEATLTWKAKFLTLEEAGRVAVEDARKIREEREKKIQDLQAHLGSVTTLWNSAKSNCEVKETQLQKLKQSELAVQAELEKLRASSKTTESKLKAELAAVRAELTDAKNGKNSLGAAQAEVERLKLCYQKLKSAFDSEMDANAGLQAQIQALKDEAASQKFKLDRAEQAQHEARTELATVKKQLRMSQLSA</sequence>
<name>A0ABD3GZG5_9MARC</name>
<dbReference type="AlphaFoldDB" id="A0ABD3GZG5"/>
<protein>
    <recommendedName>
        <fullName evidence="4">Aminotransferase-like plant mobile domain-containing protein</fullName>
    </recommendedName>
</protein>
<reference evidence="2 3" key="1">
    <citation type="submission" date="2024-09" db="EMBL/GenBank/DDBJ databases">
        <title>Chromosome-scale assembly of Riccia sorocarpa.</title>
        <authorList>
            <person name="Paukszto L."/>
        </authorList>
    </citation>
    <scope>NUCLEOTIDE SEQUENCE [LARGE SCALE GENOMIC DNA]</scope>
    <source>
        <strain evidence="2">LP-2024</strain>
        <tissue evidence="2">Aerial parts of the thallus</tissue>
    </source>
</reference>
<proteinExistence type="predicted"/>
<accession>A0ABD3GZG5</accession>
<feature type="coiled-coil region" evidence="1">
    <location>
        <begin position="370"/>
        <end position="432"/>
    </location>
</feature>
<feature type="coiled-coil region" evidence="1">
    <location>
        <begin position="482"/>
        <end position="530"/>
    </location>
</feature>
<comment type="caution">
    <text evidence="2">The sequence shown here is derived from an EMBL/GenBank/DDBJ whole genome shotgun (WGS) entry which is preliminary data.</text>
</comment>
<evidence type="ECO:0000313" key="2">
    <source>
        <dbReference type="EMBL" id="KAL3683772.1"/>
    </source>
</evidence>
<organism evidence="2 3">
    <name type="scientific">Riccia sorocarpa</name>
    <dbReference type="NCBI Taxonomy" id="122646"/>
    <lineage>
        <taxon>Eukaryota</taxon>
        <taxon>Viridiplantae</taxon>
        <taxon>Streptophyta</taxon>
        <taxon>Embryophyta</taxon>
        <taxon>Marchantiophyta</taxon>
        <taxon>Marchantiopsida</taxon>
        <taxon>Marchantiidae</taxon>
        <taxon>Marchantiales</taxon>
        <taxon>Ricciaceae</taxon>
        <taxon>Riccia</taxon>
    </lineage>
</organism>
<keyword evidence="1" id="KW-0175">Coiled coil</keyword>
<evidence type="ECO:0000256" key="1">
    <source>
        <dbReference type="SAM" id="Coils"/>
    </source>
</evidence>
<evidence type="ECO:0000313" key="3">
    <source>
        <dbReference type="Proteomes" id="UP001633002"/>
    </source>
</evidence>
<dbReference type="Proteomes" id="UP001633002">
    <property type="component" value="Unassembled WGS sequence"/>
</dbReference>
<gene>
    <name evidence="2" type="ORF">R1sor_001794</name>
</gene>
<evidence type="ECO:0008006" key="4">
    <source>
        <dbReference type="Google" id="ProtNLM"/>
    </source>
</evidence>
<dbReference type="EMBL" id="JBJQOH010000006">
    <property type="protein sequence ID" value="KAL3683772.1"/>
    <property type="molecule type" value="Genomic_DNA"/>
</dbReference>
<keyword evidence="3" id="KW-1185">Reference proteome</keyword>